<protein>
    <submittedName>
        <fullName evidence="9">ABC transporter permease</fullName>
    </submittedName>
</protein>
<comment type="subcellular location">
    <subcellularLocation>
        <location evidence="1 7">Cell membrane</location>
        <topology evidence="1 7">Multi-pass membrane protein</topology>
    </subcellularLocation>
</comment>
<evidence type="ECO:0000256" key="1">
    <source>
        <dbReference type="ARBA" id="ARBA00004651"/>
    </source>
</evidence>
<feature type="transmembrane region" description="Helical" evidence="7">
    <location>
        <begin position="153"/>
        <end position="181"/>
    </location>
</feature>
<evidence type="ECO:0000256" key="3">
    <source>
        <dbReference type="ARBA" id="ARBA00022475"/>
    </source>
</evidence>
<dbReference type="AlphaFoldDB" id="A0A101RJX1"/>
<dbReference type="PANTHER" id="PTHR43227:SF11">
    <property type="entry name" value="BLL4140 PROTEIN"/>
    <property type="match status" value="1"/>
</dbReference>
<evidence type="ECO:0000256" key="5">
    <source>
        <dbReference type="ARBA" id="ARBA00022989"/>
    </source>
</evidence>
<dbReference type="InterPro" id="IPR000515">
    <property type="entry name" value="MetI-like"/>
</dbReference>
<evidence type="ECO:0000256" key="7">
    <source>
        <dbReference type="RuleBase" id="RU363032"/>
    </source>
</evidence>
<feature type="transmembrane region" description="Helical" evidence="7">
    <location>
        <begin position="75"/>
        <end position="94"/>
    </location>
</feature>
<dbReference type="RefSeq" id="WP_059212041.1">
    <property type="nucleotide sequence ID" value="NZ_KQ948692.1"/>
</dbReference>
<sequence>MSRQWRNLRGFLFFAGPSTFAFISITIVSFIGGVVLTFTNWNGLSNTLSFTGFDNYTAAIADDQFWSSLWLTGRYVVAVVLLSNAFAFAIAYMLSGRIRFRGMLRAGFFTPNLIGGVVLGFIWYFIFSQGLVAVGTALGVDLLSTSWLASETLAFWALVIATVWQMAGFLVIIYLAGLTALPGDVLEAASMDGAGGLRRLRSVVLPLMRPSFTICVFLAIGRSFMTYDMNLTLTGGGPYGSTELVAMHVYQKAFVSQQFGTGQTEALLLFVIVAAISVLQVSVGRRREVEL</sequence>
<gene>
    <name evidence="9" type="ORF">AQJ46_50070</name>
</gene>
<accession>A0A101RJX1</accession>
<name>A0A101RJX1_9ACTN</name>
<dbReference type="InterPro" id="IPR035906">
    <property type="entry name" value="MetI-like_sf"/>
</dbReference>
<comment type="similarity">
    <text evidence="7">Belongs to the binding-protein-dependent transport system permease family.</text>
</comment>
<feature type="domain" description="ABC transmembrane type-1" evidence="8">
    <location>
        <begin position="69"/>
        <end position="280"/>
    </location>
</feature>
<dbReference type="EMBL" id="LMWU01000085">
    <property type="protein sequence ID" value="KUN53980.1"/>
    <property type="molecule type" value="Genomic_DNA"/>
</dbReference>
<dbReference type="SUPFAM" id="SSF161098">
    <property type="entry name" value="MetI-like"/>
    <property type="match status" value="1"/>
</dbReference>
<keyword evidence="4 7" id="KW-0812">Transmembrane</keyword>
<comment type="caution">
    <text evidence="9">The sequence shown here is derived from an EMBL/GenBank/DDBJ whole genome shotgun (WGS) entry which is preliminary data.</text>
</comment>
<dbReference type="Proteomes" id="UP000053669">
    <property type="component" value="Unassembled WGS sequence"/>
</dbReference>
<dbReference type="GO" id="GO:0055085">
    <property type="term" value="P:transmembrane transport"/>
    <property type="evidence" value="ECO:0007669"/>
    <property type="project" value="InterPro"/>
</dbReference>
<organism evidence="9 10">
    <name type="scientific">Streptomyces canus</name>
    <dbReference type="NCBI Taxonomy" id="58343"/>
    <lineage>
        <taxon>Bacteria</taxon>
        <taxon>Bacillati</taxon>
        <taxon>Actinomycetota</taxon>
        <taxon>Actinomycetes</taxon>
        <taxon>Kitasatosporales</taxon>
        <taxon>Streptomycetaceae</taxon>
        <taxon>Streptomyces</taxon>
        <taxon>Streptomyces aurantiacus group</taxon>
    </lineage>
</organism>
<feature type="transmembrane region" description="Helical" evidence="7">
    <location>
        <begin position="266"/>
        <end position="283"/>
    </location>
</feature>
<keyword evidence="5 7" id="KW-1133">Transmembrane helix</keyword>
<evidence type="ECO:0000313" key="9">
    <source>
        <dbReference type="EMBL" id="KUN53980.1"/>
    </source>
</evidence>
<dbReference type="Pfam" id="PF00528">
    <property type="entry name" value="BPD_transp_1"/>
    <property type="match status" value="1"/>
</dbReference>
<feature type="transmembrane region" description="Helical" evidence="7">
    <location>
        <begin position="202"/>
        <end position="221"/>
    </location>
</feature>
<keyword evidence="2 7" id="KW-0813">Transport</keyword>
<feature type="transmembrane region" description="Helical" evidence="7">
    <location>
        <begin position="12"/>
        <end position="38"/>
    </location>
</feature>
<dbReference type="PANTHER" id="PTHR43227">
    <property type="entry name" value="BLL4140 PROTEIN"/>
    <property type="match status" value="1"/>
</dbReference>
<evidence type="ECO:0000259" key="8">
    <source>
        <dbReference type="PROSITE" id="PS50928"/>
    </source>
</evidence>
<evidence type="ECO:0000313" key="10">
    <source>
        <dbReference type="Proteomes" id="UP000053669"/>
    </source>
</evidence>
<reference evidence="9 10" key="1">
    <citation type="submission" date="2015-10" db="EMBL/GenBank/DDBJ databases">
        <title>Draft genome sequence of Streptomyces canus DSM 40017, type strain for the species Streptomyces canus.</title>
        <authorList>
            <person name="Ruckert C."/>
            <person name="Winkler A."/>
            <person name="Kalinowski J."/>
            <person name="Kampfer P."/>
            <person name="Glaeser S."/>
        </authorList>
    </citation>
    <scope>NUCLEOTIDE SEQUENCE [LARGE SCALE GENOMIC DNA]</scope>
    <source>
        <strain evidence="9 10">DSM 40017</strain>
    </source>
</reference>
<proteinExistence type="inferred from homology"/>
<keyword evidence="6 7" id="KW-0472">Membrane</keyword>
<dbReference type="InterPro" id="IPR050809">
    <property type="entry name" value="UgpAE/MalFG_permease"/>
</dbReference>
<dbReference type="PROSITE" id="PS50928">
    <property type="entry name" value="ABC_TM1"/>
    <property type="match status" value="1"/>
</dbReference>
<evidence type="ECO:0000256" key="2">
    <source>
        <dbReference type="ARBA" id="ARBA00022448"/>
    </source>
</evidence>
<evidence type="ECO:0000256" key="6">
    <source>
        <dbReference type="ARBA" id="ARBA00023136"/>
    </source>
</evidence>
<evidence type="ECO:0000256" key="4">
    <source>
        <dbReference type="ARBA" id="ARBA00022692"/>
    </source>
</evidence>
<dbReference type="GO" id="GO:0005886">
    <property type="term" value="C:plasma membrane"/>
    <property type="evidence" value="ECO:0007669"/>
    <property type="project" value="UniProtKB-SubCell"/>
</dbReference>
<dbReference type="Gene3D" id="1.10.3720.10">
    <property type="entry name" value="MetI-like"/>
    <property type="match status" value="1"/>
</dbReference>
<dbReference type="CDD" id="cd06261">
    <property type="entry name" value="TM_PBP2"/>
    <property type="match status" value="1"/>
</dbReference>
<dbReference type="STRING" id="58343.AQJ46_50070"/>
<keyword evidence="3" id="KW-1003">Cell membrane</keyword>